<evidence type="ECO:0000259" key="6">
    <source>
        <dbReference type="PROSITE" id="PS51559"/>
    </source>
</evidence>
<evidence type="ECO:0000313" key="7">
    <source>
        <dbReference type="EMBL" id="KAK7053335.1"/>
    </source>
</evidence>
<keyword evidence="5" id="KW-1133">Transmembrane helix</keyword>
<dbReference type="SUPFAM" id="SSF48403">
    <property type="entry name" value="Ankyrin repeat"/>
    <property type="match status" value="1"/>
</dbReference>
<keyword evidence="2 7" id="KW-0808">Transferase</keyword>
<dbReference type="GO" id="GO:0019702">
    <property type="term" value="F:protein arginine N5-methyltransferase activity"/>
    <property type="evidence" value="ECO:0007669"/>
    <property type="project" value="UniProtKB-EC"/>
</dbReference>
<keyword evidence="1 7" id="KW-0489">Methyltransferase</keyword>
<dbReference type="InterPro" id="IPR026480">
    <property type="entry name" value="RMT2_dom"/>
</dbReference>
<dbReference type="GO" id="GO:0005634">
    <property type="term" value="C:nucleus"/>
    <property type="evidence" value="ECO:0007669"/>
    <property type="project" value="TreeGrafter"/>
</dbReference>
<dbReference type="PROSITE" id="PS51559">
    <property type="entry name" value="SAM_RMT2"/>
    <property type="match status" value="1"/>
</dbReference>
<evidence type="ECO:0000256" key="1">
    <source>
        <dbReference type="ARBA" id="ARBA00022603"/>
    </source>
</evidence>
<evidence type="ECO:0000256" key="4">
    <source>
        <dbReference type="PROSITE-ProRule" id="PRU00023"/>
    </source>
</evidence>
<dbReference type="Gene3D" id="1.25.40.20">
    <property type="entry name" value="Ankyrin repeat-containing domain"/>
    <property type="match status" value="1"/>
</dbReference>
<dbReference type="InterPro" id="IPR051038">
    <property type="entry name" value="RMT2/GAMT_Mtase"/>
</dbReference>
<dbReference type="InterPro" id="IPR002110">
    <property type="entry name" value="Ankyrin_rpt"/>
</dbReference>
<proteinExistence type="predicted"/>
<organism evidence="7 8">
    <name type="scientific">Paramarasmius palmivorus</name>
    <dbReference type="NCBI Taxonomy" id="297713"/>
    <lineage>
        <taxon>Eukaryota</taxon>
        <taxon>Fungi</taxon>
        <taxon>Dikarya</taxon>
        <taxon>Basidiomycota</taxon>
        <taxon>Agaricomycotina</taxon>
        <taxon>Agaricomycetes</taxon>
        <taxon>Agaricomycetidae</taxon>
        <taxon>Agaricales</taxon>
        <taxon>Marasmiineae</taxon>
        <taxon>Marasmiaceae</taxon>
        <taxon>Paramarasmius</taxon>
    </lineage>
</organism>
<feature type="transmembrane region" description="Helical" evidence="5">
    <location>
        <begin position="494"/>
        <end position="516"/>
    </location>
</feature>
<dbReference type="Pfam" id="PF13637">
    <property type="entry name" value="Ank_4"/>
    <property type="match status" value="1"/>
</dbReference>
<name>A0AAW0DQE9_9AGAR</name>
<dbReference type="SMART" id="SM00248">
    <property type="entry name" value="ANK"/>
    <property type="match status" value="1"/>
</dbReference>
<dbReference type="GO" id="GO:0032259">
    <property type="term" value="P:methylation"/>
    <property type="evidence" value="ECO:0007669"/>
    <property type="project" value="UniProtKB-KW"/>
</dbReference>
<dbReference type="PROSITE" id="PS50088">
    <property type="entry name" value="ANK_REPEAT"/>
    <property type="match status" value="1"/>
</dbReference>
<dbReference type="SUPFAM" id="SSF53335">
    <property type="entry name" value="S-adenosyl-L-methionine-dependent methyltransferases"/>
    <property type="match status" value="1"/>
</dbReference>
<accession>A0AAW0DQE9</accession>
<keyword evidence="3" id="KW-0949">S-adenosyl-L-methionine</keyword>
<keyword evidence="5" id="KW-0472">Membrane</keyword>
<evidence type="ECO:0000256" key="2">
    <source>
        <dbReference type="ARBA" id="ARBA00022679"/>
    </source>
</evidence>
<dbReference type="InterPro" id="IPR029063">
    <property type="entry name" value="SAM-dependent_MTases_sf"/>
</dbReference>
<dbReference type="GO" id="GO:0005737">
    <property type="term" value="C:cytoplasm"/>
    <property type="evidence" value="ECO:0007669"/>
    <property type="project" value="TreeGrafter"/>
</dbReference>
<gene>
    <name evidence="7" type="primary">RMT2</name>
    <name evidence="7" type="ORF">VNI00_003961</name>
</gene>
<dbReference type="PANTHER" id="PTHR32379:SF1">
    <property type="entry name" value="GUANIDINOACETATE N-METHYLTRANSFERASE"/>
    <property type="match status" value="1"/>
</dbReference>
<comment type="caution">
    <text evidence="7">The sequence shown here is derived from an EMBL/GenBank/DDBJ whole genome shotgun (WGS) entry which is preliminary data.</text>
</comment>
<feature type="repeat" description="ANK" evidence="4">
    <location>
        <begin position="48"/>
        <end position="80"/>
    </location>
</feature>
<feature type="transmembrane region" description="Helical" evidence="5">
    <location>
        <begin position="453"/>
        <end position="474"/>
    </location>
</feature>
<dbReference type="AlphaFoldDB" id="A0AAW0DQE9"/>
<evidence type="ECO:0000256" key="3">
    <source>
        <dbReference type="ARBA" id="ARBA00022691"/>
    </source>
</evidence>
<keyword evidence="8" id="KW-1185">Reference proteome</keyword>
<keyword evidence="5" id="KW-0812">Transmembrane</keyword>
<keyword evidence="4" id="KW-0040">ANK repeat</keyword>
<evidence type="ECO:0000313" key="8">
    <source>
        <dbReference type="Proteomes" id="UP001383192"/>
    </source>
</evidence>
<protein>
    <submittedName>
        <fullName evidence="7">Arginine N-methyltransferase 2</fullName>
        <ecNumber evidence="7">2.1.1.322</ecNumber>
    </submittedName>
</protein>
<feature type="domain" description="RMT2" evidence="6">
    <location>
        <begin position="134"/>
        <end position="388"/>
    </location>
</feature>
<dbReference type="InterPro" id="IPR036770">
    <property type="entry name" value="Ankyrin_rpt-contain_sf"/>
</dbReference>
<dbReference type="Proteomes" id="UP001383192">
    <property type="component" value="Unassembled WGS sequence"/>
</dbReference>
<evidence type="ECO:0000256" key="5">
    <source>
        <dbReference type="SAM" id="Phobius"/>
    </source>
</evidence>
<dbReference type="EMBL" id="JAYKXP010000010">
    <property type="protein sequence ID" value="KAK7053335.1"/>
    <property type="molecule type" value="Genomic_DNA"/>
</dbReference>
<dbReference type="Gene3D" id="3.40.50.150">
    <property type="entry name" value="Vaccinia Virus protein VP39"/>
    <property type="match status" value="1"/>
</dbReference>
<dbReference type="PANTHER" id="PTHR32379">
    <property type="entry name" value="GUANIDINOACETATE N-METHYLTRANSFERASE"/>
    <property type="match status" value="1"/>
</dbReference>
<reference evidence="7 8" key="1">
    <citation type="submission" date="2024-01" db="EMBL/GenBank/DDBJ databases">
        <title>A draft genome for a cacao thread blight-causing isolate of Paramarasmius palmivorus.</title>
        <authorList>
            <person name="Baruah I.K."/>
            <person name="Bukari Y."/>
            <person name="Amoako-Attah I."/>
            <person name="Meinhardt L.W."/>
            <person name="Bailey B.A."/>
            <person name="Cohen S.P."/>
        </authorList>
    </citation>
    <scope>NUCLEOTIDE SEQUENCE [LARGE SCALE GENOMIC DNA]</scope>
    <source>
        <strain evidence="7 8">GH-12</strain>
    </source>
</reference>
<sequence>MDTTSEDVDELAQLGETLISMILQDEPVPELEILIKNGAPLWYANESEGLTALHAAAYMRNEDLVRMLIKEGALWNAVDHLNNTAGDIALSFNDQVIYTLIRDYGLRSELLLTLLSSKKTPDPPSSLIIRGHDASAAGSTDTFLKSKLTFTIDEYGQEICTVKAGDDEVGVMMAWEQGIMEKTVALLCKDHSNADNLRVLNIGHGLGIIDTLFQNLSSTPALHCIVEAHPDVLRHMKDCGWYDKPGVRIVEGKWQAYRIRSRKTITDGVLRRQDVVPELFEMGGFDIVYTDTFSENYADLREFFEHLPDLLSGPDSRFSFFNGLGATNALFYDVYTHLSEVHLAEIGVDIEWHDVDVGYDGDNDRWGQTRQYFTLPLYRLPIGQMVSDLEMFARSGTRRNANEIVLHLSPTQAPPSTVPFEIQNQITIATWEVRIGSILAASARYSKPWFERIWFIIALASLIIVPVALQPLIYKTIVARDQEGFVTPQSLAEANAILFGVFLGTLLLFLIPISVWKFIGHRQLSGLVQRWTKADQVEFGKNVACSWTVKSPGMFRDGTILMIGLPASATPSSFHPNAYLPSYVNGPVDADASYYYPYKAEPGLPRMSVVGNIPLYVDEKRAFKV</sequence>
<dbReference type="PROSITE" id="PS50297">
    <property type="entry name" value="ANK_REP_REGION"/>
    <property type="match status" value="1"/>
</dbReference>
<dbReference type="EC" id="2.1.1.322" evidence="7"/>